<keyword evidence="1" id="KW-0812">Transmembrane</keyword>
<proteinExistence type="predicted"/>
<dbReference type="HOGENOM" id="CLU_104922_0_0_2"/>
<dbReference type="RefSeq" id="WP_014556434.1">
    <property type="nucleotide sequence ID" value="NC_017459.1"/>
</dbReference>
<gene>
    <name evidence="3" type="ordered locus">Hqrw_3154</name>
</gene>
<keyword evidence="1" id="KW-1133">Transmembrane helix</keyword>
<feature type="transmembrane region" description="Helical" evidence="1">
    <location>
        <begin position="140"/>
        <end position="161"/>
    </location>
</feature>
<feature type="transmembrane region" description="Helical" evidence="1">
    <location>
        <begin position="193"/>
        <end position="213"/>
    </location>
</feature>
<accession>G0LJK4</accession>
<name>G0LJK4_HALWC</name>
<dbReference type="InterPro" id="IPR032816">
    <property type="entry name" value="VTT_dom"/>
</dbReference>
<evidence type="ECO:0000259" key="2">
    <source>
        <dbReference type="Pfam" id="PF09335"/>
    </source>
</evidence>
<organism evidence="3 4">
    <name type="scientific">Haloquadratum walsbyi (strain DSM 16854 / JCM 12705 / C23)</name>
    <dbReference type="NCBI Taxonomy" id="768065"/>
    <lineage>
        <taxon>Archaea</taxon>
        <taxon>Methanobacteriati</taxon>
        <taxon>Methanobacteriota</taxon>
        <taxon>Stenosarchaea group</taxon>
        <taxon>Halobacteria</taxon>
        <taxon>Halobacteriales</taxon>
        <taxon>Haloferacaceae</taxon>
        <taxon>Haloquadratum</taxon>
    </lineage>
</organism>
<protein>
    <recommendedName>
        <fullName evidence="2">VTT domain-containing protein</fullName>
    </recommendedName>
</protein>
<evidence type="ECO:0000313" key="3">
    <source>
        <dbReference type="EMBL" id="CCC40938.1"/>
    </source>
</evidence>
<evidence type="ECO:0000256" key="1">
    <source>
        <dbReference type="SAM" id="Phobius"/>
    </source>
</evidence>
<reference evidence="3 4" key="1">
    <citation type="journal article" date="2011" name="PLoS ONE">
        <title>Haloquadratum walsbyi: limited diversity in a global pond.</title>
        <authorList>
            <person name="Dyall-Smith M."/>
            <person name="Pfeiffer F."/>
            <person name="Klee K."/>
            <person name="Palm P."/>
            <person name="Gross K."/>
            <person name="Schuster S.C."/>
            <person name="Rampp M."/>
            <person name="Oesterhelt D."/>
        </authorList>
    </citation>
    <scope>NUCLEOTIDE SEQUENCE [LARGE SCALE GENOMIC DNA]</scope>
    <source>
        <strain evidence="4">DSM 16854 / JCM 12705 / C23</strain>
    </source>
</reference>
<evidence type="ECO:0000313" key="4">
    <source>
        <dbReference type="Proteomes" id="UP000007954"/>
    </source>
</evidence>
<sequence length="222" mass="23830">MRRWICSLAEQRYRFMIGLIGVIVAAAIVTLSPTVVFDHTTWIIADPVRVVLVTTGLAIVRPLLAWPTTFLAVLIGYGIGLSGLPLALGLITFTSIPPYLLGRQYDRATDHSKVGAEFIERTGDTRSVVATRLIPAPSDVVSVGAGIAGVSLIPFILGTIIGELPWAIAGVLAGASAETLTTLSLRTLIQPQLIAAGSIIAVILIGPPVWAWIRERRWELNY</sequence>
<dbReference type="GeneID" id="12447948"/>
<dbReference type="OrthoDB" id="293407at2157"/>
<feature type="transmembrane region" description="Helical" evidence="1">
    <location>
        <begin position="12"/>
        <end position="32"/>
    </location>
</feature>
<dbReference type="Proteomes" id="UP000007954">
    <property type="component" value="Chromosome"/>
</dbReference>
<dbReference type="Pfam" id="PF09335">
    <property type="entry name" value="VTT_dom"/>
    <property type="match status" value="1"/>
</dbReference>
<keyword evidence="1" id="KW-0472">Membrane</keyword>
<dbReference type="EMBL" id="FR746099">
    <property type="protein sequence ID" value="CCC40938.1"/>
    <property type="molecule type" value="Genomic_DNA"/>
</dbReference>
<dbReference type="KEGG" id="hwc:Hqrw_3154"/>
<feature type="domain" description="VTT" evidence="2">
    <location>
        <begin position="66"/>
        <end position="175"/>
    </location>
</feature>
<dbReference type="AlphaFoldDB" id="G0LJK4"/>